<dbReference type="EMBL" id="PDJE01000001">
    <property type="protein sequence ID" value="PFG31641.1"/>
    <property type="molecule type" value="Genomic_DNA"/>
</dbReference>
<evidence type="ECO:0008006" key="3">
    <source>
        <dbReference type="Google" id="ProtNLM"/>
    </source>
</evidence>
<evidence type="ECO:0000313" key="1">
    <source>
        <dbReference type="EMBL" id="PFG31641.1"/>
    </source>
</evidence>
<protein>
    <recommendedName>
        <fullName evidence="3">Bacteriocin biosynthesis cyclodehydratase domain-containing protein</fullName>
    </recommendedName>
</protein>
<dbReference type="Gene3D" id="3.40.50.720">
    <property type="entry name" value="NAD(P)-binding Rossmann-like Domain"/>
    <property type="match status" value="1"/>
</dbReference>
<proteinExistence type="predicted"/>
<name>A0A2A9DZ90_9MICO</name>
<reference evidence="1 2" key="1">
    <citation type="submission" date="2017-10" db="EMBL/GenBank/DDBJ databases">
        <title>Sequencing the genomes of 1000 actinobacteria strains.</title>
        <authorList>
            <person name="Klenk H.-P."/>
        </authorList>
    </citation>
    <scope>NUCLEOTIDE SEQUENCE [LARGE SCALE GENOMIC DNA]</scope>
    <source>
        <strain evidence="1 2">DSM 21798</strain>
    </source>
</reference>
<comment type="caution">
    <text evidence="1">The sequence shown here is derived from an EMBL/GenBank/DDBJ whole genome shotgun (WGS) entry which is preliminary data.</text>
</comment>
<sequence length="275" mass="29496">MVIQLDPRYPLVWRSPTTVQLGVDDVRVVTEVSPAHEHILYAVRRGVPRHALIVLGEHQGLSAGEVDAFLAQLAPALLTPTVVSAPLRVLVEGRGETASAITRQVEIAPEGEVPDVAVLVSHFVIDPQQSVRWLSRDIPHLPVVFSDSGARIGPLISGGEGPCLHCLDRERADHDPAWTAIEAQLLGVTSLLDRGSFADDVAAVATRMLREFDREGRSPSRALSITVSPTAPQRVTVHRQHPDCGCRSLEETAIVREGAADSIPTTSASGVAELA</sequence>
<dbReference type="Proteomes" id="UP000221369">
    <property type="component" value="Unassembled WGS sequence"/>
</dbReference>
<accession>A0A2A9DZ90</accession>
<gene>
    <name evidence="1" type="ORF">ATJ78_2619</name>
</gene>
<evidence type="ECO:0000313" key="2">
    <source>
        <dbReference type="Proteomes" id="UP000221369"/>
    </source>
</evidence>
<organism evidence="1 2">
    <name type="scientific">Paramicrobacterium agarici</name>
    <dbReference type="NCBI Taxonomy" id="630514"/>
    <lineage>
        <taxon>Bacteria</taxon>
        <taxon>Bacillati</taxon>
        <taxon>Actinomycetota</taxon>
        <taxon>Actinomycetes</taxon>
        <taxon>Micrococcales</taxon>
        <taxon>Microbacteriaceae</taxon>
        <taxon>Paramicrobacterium</taxon>
    </lineage>
</organism>
<dbReference type="AlphaFoldDB" id="A0A2A9DZ90"/>
<keyword evidence="2" id="KW-1185">Reference proteome</keyword>